<protein>
    <recommendedName>
        <fullName evidence="7">G-protein coupled receptors family 1 profile domain-containing protein</fullName>
    </recommendedName>
</protein>
<feature type="compositionally biased region" description="Low complexity" evidence="5">
    <location>
        <begin position="240"/>
        <end position="254"/>
    </location>
</feature>
<name>A0A814V0Y3_9BILA</name>
<dbReference type="Gene3D" id="1.20.1070.10">
    <property type="entry name" value="Rhodopsin 7-helix transmembrane proteins"/>
    <property type="match status" value="1"/>
</dbReference>
<dbReference type="GO" id="GO:0016020">
    <property type="term" value="C:membrane"/>
    <property type="evidence" value="ECO:0007669"/>
    <property type="project" value="UniProtKB-SubCell"/>
</dbReference>
<keyword evidence="4 6" id="KW-0472">Membrane</keyword>
<dbReference type="CDD" id="cd00637">
    <property type="entry name" value="7tm_classA_rhodopsin-like"/>
    <property type="match status" value="1"/>
</dbReference>
<evidence type="ECO:0000256" key="4">
    <source>
        <dbReference type="ARBA" id="ARBA00023136"/>
    </source>
</evidence>
<evidence type="ECO:0000256" key="1">
    <source>
        <dbReference type="ARBA" id="ARBA00004370"/>
    </source>
</evidence>
<gene>
    <name evidence="8" type="ORF">GPM918_LOCUS22747</name>
    <name evidence="9" type="ORF">SRO942_LOCUS22755</name>
</gene>
<reference evidence="8" key="1">
    <citation type="submission" date="2021-02" db="EMBL/GenBank/DDBJ databases">
        <authorList>
            <person name="Nowell W R."/>
        </authorList>
    </citation>
    <scope>NUCLEOTIDE SEQUENCE</scope>
</reference>
<evidence type="ECO:0000259" key="7">
    <source>
        <dbReference type="PROSITE" id="PS50262"/>
    </source>
</evidence>
<dbReference type="InterPro" id="IPR017452">
    <property type="entry name" value="GPCR_Rhodpsn_7TM"/>
</dbReference>
<evidence type="ECO:0000256" key="2">
    <source>
        <dbReference type="ARBA" id="ARBA00022692"/>
    </source>
</evidence>
<proteinExistence type="predicted"/>
<keyword evidence="3 6" id="KW-1133">Transmembrane helix</keyword>
<evidence type="ECO:0000256" key="5">
    <source>
        <dbReference type="SAM" id="MobiDB-lite"/>
    </source>
</evidence>
<organism evidence="8 10">
    <name type="scientific">Didymodactylos carnosus</name>
    <dbReference type="NCBI Taxonomy" id="1234261"/>
    <lineage>
        <taxon>Eukaryota</taxon>
        <taxon>Metazoa</taxon>
        <taxon>Spiralia</taxon>
        <taxon>Gnathifera</taxon>
        <taxon>Rotifera</taxon>
        <taxon>Eurotatoria</taxon>
        <taxon>Bdelloidea</taxon>
        <taxon>Philodinida</taxon>
        <taxon>Philodinidae</taxon>
        <taxon>Didymodactylos</taxon>
    </lineage>
</organism>
<sequence length="401" mass="44130">MGCGGKPISYFVSAISRYWHTVLYKRKHLLTFKAHFKLIGVGWLTMTIVAVLPISSDGLQFEIESKFCFITTKTFLTSFYTIVIVFFVPLIGIIILYTRVVHYARQASARTKVQPEIKTSDGLITKRINRDAKVFHNILVLVGILIIGGSPYAIAVLWNKIGAIPCGDIKKRASDIKRSTDKTGGGPADIGLDSIETMVIGIMGNVSVDGIPGGIDTDKNSGTQQSSRSPSRADDELMLSTSSPSSDHNDSQSPTTAAAGRRLLSNITHRTTTFDTPIRRIISHDHSYEDSKTTSSKHRKRFKKTDDEINSIIEVEKKKLHIQELSLVAEHNRTASLHSIACSLQQLVSLIKLSTQLQGDALKLPRSTTGLPSVSDISALLNQDLFASDSSIDKPHYHQLD</sequence>
<feature type="domain" description="G-protein coupled receptors family 1 profile" evidence="7">
    <location>
        <begin position="1"/>
        <end position="157"/>
    </location>
</feature>
<evidence type="ECO:0000313" key="8">
    <source>
        <dbReference type="EMBL" id="CAF1181884.1"/>
    </source>
</evidence>
<dbReference type="EMBL" id="CAJNOQ010007885">
    <property type="protein sequence ID" value="CAF1181884.1"/>
    <property type="molecule type" value="Genomic_DNA"/>
</dbReference>
<evidence type="ECO:0000256" key="3">
    <source>
        <dbReference type="ARBA" id="ARBA00022989"/>
    </source>
</evidence>
<dbReference type="Proteomes" id="UP000681722">
    <property type="component" value="Unassembled WGS sequence"/>
</dbReference>
<comment type="caution">
    <text evidence="8">The sequence shown here is derived from an EMBL/GenBank/DDBJ whole genome shotgun (WGS) entry which is preliminary data.</text>
</comment>
<dbReference type="GO" id="GO:0004930">
    <property type="term" value="F:G protein-coupled receptor activity"/>
    <property type="evidence" value="ECO:0007669"/>
    <property type="project" value="InterPro"/>
</dbReference>
<dbReference type="Proteomes" id="UP000663829">
    <property type="component" value="Unassembled WGS sequence"/>
</dbReference>
<keyword evidence="2 6" id="KW-0812">Transmembrane</keyword>
<feature type="compositionally biased region" description="Polar residues" evidence="5">
    <location>
        <begin position="220"/>
        <end position="230"/>
    </location>
</feature>
<feature type="transmembrane region" description="Helical" evidence="6">
    <location>
        <begin position="75"/>
        <end position="97"/>
    </location>
</feature>
<keyword evidence="10" id="KW-1185">Reference proteome</keyword>
<evidence type="ECO:0000313" key="10">
    <source>
        <dbReference type="Proteomes" id="UP000663829"/>
    </source>
</evidence>
<dbReference type="SUPFAM" id="SSF81321">
    <property type="entry name" value="Family A G protein-coupled receptor-like"/>
    <property type="match status" value="1"/>
</dbReference>
<dbReference type="AlphaFoldDB" id="A0A814V0Y3"/>
<comment type="subcellular location">
    <subcellularLocation>
        <location evidence="1">Membrane</location>
    </subcellularLocation>
</comment>
<dbReference type="EMBL" id="CAJOBC010007890">
    <property type="protein sequence ID" value="CAF3946422.1"/>
    <property type="molecule type" value="Genomic_DNA"/>
</dbReference>
<feature type="region of interest" description="Disordered" evidence="5">
    <location>
        <begin position="211"/>
        <end position="263"/>
    </location>
</feature>
<feature type="transmembrane region" description="Helical" evidence="6">
    <location>
        <begin position="134"/>
        <end position="158"/>
    </location>
</feature>
<accession>A0A814V0Y3</accession>
<evidence type="ECO:0000313" key="9">
    <source>
        <dbReference type="EMBL" id="CAF3946422.1"/>
    </source>
</evidence>
<dbReference type="PROSITE" id="PS50262">
    <property type="entry name" value="G_PROTEIN_RECEP_F1_2"/>
    <property type="match status" value="1"/>
</dbReference>
<evidence type="ECO:0000256" key="6">
    <source>
        <dbReference type="SAM" id="Phobius"/>
    </source>
</evidence>
<dbReference type="InterPro" id="IPR000276">
    <property type="entry name" value="GPCR_Rhodpsn"/>
</dbReference>
<dbReference type="Pfam" id="PF00001">
    <property type="entry name" value="7tm_1"/>
    <property type="match status" value="1"/>
</dbReference>
<feature type="transmembrane region" description="Helical" evidence="6">
    <location>
        <begin position="34"/>
        <end position="55"/>
    </location>
</feature>
<dbReference type="OrthoDB" id="10057246at2759"/>